<evidence type="ECO:0000256" key="9">
    <source>
        <dbReference type="ARBA" id="ARBA00025157"/>
    </source>
</evidence>
<dbReference type="Proteomes" id="UP000660021">
    <property type="component" value="Unassembled WGS sequence"/>
</dbReference>
<dbReference type="CDD" id="cd03225">
    <property type="entry name" value="ABC_cobalt_CbiO_domain1"/>
    <property type="match status" value="1"/>
</dbReference>
<comment type="function">
    <text evidence="10">Part of an ABC transporter complex. Responsible for energy coupling to the transport system.</text>
</comment>
<dbReference type="InterPro" id="IPR015856">
    <property type="entry name" value="ABC_transpr_CbiO/EcfA_su"/>
</dbReference>
<name>A0ABR7HPA6_9FIRM</name>
<dbReference type="SUPFAM" id="SSF52540">
    <property type="entry name" value="P-loop containing nucleoside triphosphate hydrolases"/>
    <property type="match status" value="1"/>
</dbReference>
<dbReference type="GO" id="GO:0005524">
    <property type="term" value="F:ATP binding"/>
    <property type="evidence" value="ECO:0007669"/>
    <property type="project" value="UniProtKB-KW"/>
</dbReference>
<reference evidence="12 13" key="1">
    <citation type="submission" date="2020-08" db="EMBL/GenBank/DDBJ databases">
        <title>Genome public.</title>
        <authorList>
            <person name="Liu C."/>
            <person name="Sun Q."/>
        </authorList>
    </citation>
    <scope>NUCLEOTIDE SEQUENCE [LARGE SCALE GENOMIC DNA]</scope>
    <source>
        <strain evidence="12 13">New-38</strain>
    </source>
</reference>
<keyword evidence="6 10" id="KW-0067">ATP-binding</keyword>
<dbReference type="NCBIfam" id="TIGR01166">
    <property type="entry name" value="cbiO"/>
    <property type="match status" value="1"/>
</dbReference>
<dbReference type="EMBL" id="JACOPR010000001">
    <property type="protein sequence ID" value="MBC5729339.1"/>
    <property type="molecule type" value="Genomic_DNA"/>
</dbReference>
<gene>
    <name evidence="12" type="ORF">H8S34_00625</name>
</gene>
<keyword evidence="13" id="KW-1185">Reference proteome</keyword>
<dbReference type="PANTHER" id="PTHR43553:SF24">
    <property type="entry name" value="ENERGY-COUPLING FACTOR TRANSPORTER ATP-BINDING PROTEIN ECFA1"/>
    <property type="match status" value="1"/>
</dbReference>
<evidence type="ECO:0000256" key="10">
    <source>
        <dbReference type="RuleBase" id="RU364103"/>
    </source>
</evidence>
<dbReference type="InterPro" id="IPR027417">
    <property type="entry name" value="P-loop_NTPase"/>
</dbReference>
<keyword evidence="7" id="KW-1278">Translocase</keyword>
<evidence type="ECO:0000256" key="8">
    <source>
        <dbReference type="ARBA" id="ARBA00023136"/>
    </source>
</evidence>
<organism evidence="12 13">
    <name type="scientific">Pseudoflavonifractor hominis</name>
    <dbReference type="NCBI Taxonomy" id="2763059"/>
    <lineage>
        <taxon>Bacteria</taxon>
        <taxon>Bacillati</taxon>
        <taxon>Bacillota</taxon>
        <taxon>Clostridia</taxon>
        <taxon>Eubacteriales</taxon>
        <taxon>Oscillospiraceae</taxon>
        <taxon>Pseudoflavonifractor</taxon>
    </lineage>
</organism>
<evidence type="ECO:0000256" key="5">
    <source>
        <dbReference type="ARBA" id="ARBA00022741"/>
    </source>
</evidence>
<keyword evidence="5 10" id="KW-0547">Nucleotide-binding</keyword>
<dbReference type="InterPro" id="IPR003439">
    <property type="entry name" value="ABC_transporter-like_ATP-bd"/>
</dbReference>
<evidence type="ECO:0000259" key="11">
    <source>
        <dbReference type="PROSITE" id="PS50893"/>
    </source>
</evidence>
<keyword evidence="4 10" id="KW-1003">Cell membrane</keyword>
<dbReference type="InterPro" id="IPR017871">
    <property type="entry name" value="ABC_transporter-like_CS"/>
</dbReference>
<comment type="caution">
    <text evidence="12">The sequence shown here is derived from an EMBL/GenBank/DDBJ whole genome shotgun (WGS) entry which is preliminary data.</text>
</comment>
<dbReference type="InterPro" id="IPR003593">
    <property type="entry name" value="AAA+_ATPase"/>
</dbReference>
<evidence type="ECO:0000256" key="3">
    <source>
        <dbReference type="ARBA" id="ARBA00022448"/>
    </source>
</evidence>
<evidence type="ECO:0000256" key="2">
    <source>
        <dbReference type="ARBA" id="ARBA00005417"/>
    </source>
</evidence>
<dbReference type="Pfam" id="PF00005">
    <property type="entry name" value="ABC_tran"/>
    <property type="match status" value="1"/>
</dbReference>
<dbReference type="InterPro" id="IPR005876">
    <property type="entry name" value="Co_trans_ATP-bd"/>
</dbReference>
<evidence type="ECO:0000256" key="4">
    <source>
        <dbReference type="ARBA" id="ARBA00022475"/>
    </source>
</evidence>
<protein>
    <recommendedName>
        <fullName evidence="10">ABC transporter ATP-binding protein</fullName>
    </recommendedName>
</protein>
<dbReference type="SMART" id="SM00382">
    <property type="entry name" value="AAA"/>
    <property type="match status" value="1"/>
</dbReference>
<dbReference type="Gene3D" id="3.40.50.300">
    <property type="entry name" value="P-loop containing nucleotide triphosphate hydrolases"/>
    <property type="match status" value="1"/>
</dbReference>
<evidence type="ECO:0000313" key="12">
    <source>
        <dbReference type="EMBL" id="MBC5729339.1"/>
    </source>
</evidence>
<comment type="function">
    <text evidence="9">Probably part of an ABC transporter complex. Responsible for energy coupling to the transport system.</text>
</comment>
<dbReference type="PANTHER" id="PTHR43553">
    <property type="entry name" value="HEAVY METAL TRANSPORTER"/>
    <property type="match status" value="1"/>
</dbReference>
<dbReference type="PROSITE" id="PS50893">
    <property type="entry name" value="ABC_TRANSPORTER_2"/>
    <property type="match status" value="1"/>
</dbReference>
<keyword evidence="8 10" id="KW-0472">Membrane</keyword>
<evidence type="ECO:0000256" key="1">
    <source>
        <dbReference type="ARBA" id="ARBA00004202"/>
    </source>
</evidence>
<dbReference type="InterPro" id="IPR050095">
    <property type="entry name" value="ECF_ABC_transporter_ATP-bd"/>
</dbReference>
<accession>A0ABR7HPA6</accession>
<evidence type="ECO:0000256" key="7">
    <source>
        <dbReference type="ARBA" id="ARBA00022967"/>
    </source>
</evidence>
<sequence>MNYAIETRELCYTYEDGTRALDAISIRAARGAVTGILGANGAGKSTLFLNLNGVLTPSGGQVLLDGKEVSYARRDLPELRRKVGIVFQDPDDQLFSADVYRDISFGAVNLGLPPEEVRRRVELAMERTGVTALRDKPTHALSYGQKKRVAIAGVLVMEPSVMILDEPTAGLDPQGVSELMRLLTALRDQLEMTILLATHDMDIVPLYCDYAYVLSGGRVAGEGTAEELVCQPGLLRENHLRLPRMAHLMEVLAREDGMDLPRSAATIGAVRRAILELLNKEEMR</sequence>
<dbReference type="RefSeq" id="WP_186962772.1">
    <property type="nucleotide sequence ID" value="NZ_JACOPR010000001.1"/>
</dbReference>
<proteinExistence type="inferred from homology"/>
<dbReference type="PROSITE" id="PS00211">
    <property type="entry name" value="ABC_TRANSPORTER_1"/>
    <property type="match status" value="1"/>
</dbReference>
<comment type="similarity">
    <text evidence="2 10">Belongs to the ABC transporter superfamily.</text>
</comment>
<evidence type="ECO:0000256" key="6">
    <source>
        <dbReference type="ARBA" id="ARBA00022840"/>
    </source>
</evidence>
<evidence type="ECO:0000313" key="13">
    <source>
        <dbReference type="Proteomes" id="UP000660021"/>
    </source>
</evidence>
<keyword evidence="3 10" id="KW-0813">Transport</keyword>
<feature type="domain" description="ABC transporter" evidence="11">
    <location>
        <begin position="5"/>
        <end position="241"/>
    </location>
</feature>
<comment type="subcellular location">
    <subcellularLocation>
        <location evidence="1 10">Cell membrane</location>
        <topology evidence="1 10">Peripheral membrane protein</topology>
    </subcellularLocation>
</comment>